<organism evidence="1 2">
    <name type="scientific">Mauremys mutica</name>
    <name type="common">yellowpond turtle</name>
    <dbReference type="NCBI Taxonomy" id="74926"/>
    <lineage>
        <taxon>Eukaryota</taxon>
        <taxon>Metazoa</taxon>
        <taxon>Chordata</taxon>
        <taxon>Craniata</taxon>
        <taxon>Vertebrata</taxon>
        <taxon>Euteleostomi</taxon>
        <taxon>Archelosauria</taxon>
        <taxon>Testudinata</taxon>
        <taxon>Testudines</taxon>
        <taxon>Cryptodira</taxon>
        <taxon>Durocryptodira</taxon>
        <taxon>Testudinoidea</taxon>
        <taxon>Geoemydidae</taxon>
        <taxon>Geoemydinae</taxon>
        <taxon>Mauremys</taxon>
    </lineage>
</organism>
<dbReference type="Proteomes" id="UP000827986">
    <property type="component" value="Unassembled WGS sequence"/>
</dbReference>
<proteinExistence type="predicted"/>
<protein>
    <submittedName>
        <fullName evidence="1">Uncharacterized protein</fullName>
    </submittedName>
</protein>
<keyword evidence="2" id="KW-1185">Reference proteome</keyword>
<evidence type="ECO:0000313" key="2">
    <source>
        <dbReference type="Proteomes" id="UP000827986"/>
    </source>
</evidence>
<comment type="caution">
    <text evidence="1">The sequence shown here is derived from an EMBL/GenBank/DDBJ whole genome shotgun (WGS) entry which is preliminary data.</text>
</comment>
<gene>
    <name evidence="1" type="ORF">KIL84_003860</name>
</gene>
<accession>A0A9D3WWK4</accession>
<dbReference type="AlphaFoldDB" id="A0A9D3WWK4"/>
<evidence type="ECO:0000313" key="1">
    <source>
        <dbReference type="EMBL" id="KAH1168377.1"/>
    </source>
</evidence>
<name>A0A9D3WWK4_9SAUR</name>
<sequence>MACCAQVRPIVPPLQNHSLWNVDRGCCVHVSVCLALVHMGLSDPGERVRPPGAGHGALLHAVSPTGWRVAARTRAHTPACSWLLVGSHPARRRIQEHCTIAQAEVLPQAAWKGLACAQQLPGIEGGRGEPDAGLAVACGATARHLPSIPQQGACCLPPPEPCLAPP</sequence>
<reference evidence="1" key="1">
    <citation type="submission" date="2021-09" db="EMBL/GenBank/DDBJ databases">
        <title>The genome of Mauremys mutica provides insights into the evolution of semi-aquatic lifestyle.</title>
        <authorList>
            <person name="Gong S."/>
            <person name="Gao Y."/>
        </authorList>
    </citation>
    <scope>NUCLEOTIDE SEQUENCE</scope>
    <source>
        <strain evidence="1">MM-2020</strain>
        <tissue evidence="1">Muscle</tissue>
    </source>
</reference>
<dbReference type="EMBL" id="JAHDVG010000486">
    <property type="protein sequence ID" value="KAH1168377.1"/>
    <property type="molecule type" value="Genomic_DNA"/>
</dbReference>